<geneLocation type="plasmid" evidence="1 2">
    <name>pHSR-Bgl01</name>
</geneLocation>
<accession>A0A897NRX8</accession>
<evidence type="ECO:0000313" key="2">
    <source>
        <dbReference type="Proteomes" id="UP000663305"/>
    </source>
</evidence>
<dbReference type="SUPFAM" id="SSF52980">
    <property type="entry name" value="Restriction endonuclease-like"/>
    <property type="match status" value="1"/>
</dbReference>
<dbReference type="AlphaFoldDB" id="A0A897NRX8"/>
<name>A0A897NRX8_9EURY</name>
<sequence length="163" mass="17922">MDAVWITSGSTRVEAMINPLAAACIADGIDDPFVPDTVYFLDNPGLGDTLSEAKALARELLEGHGIESPTIRTTLLDSETDFEAIAAYFQAAVEEARAQDADVAIDVTPGRKFMSVFAFNAATTYDADHIFYFYLHSGEYFNRIYQTIPRTAAELYDFTEVLG</sequence>
<protein>
    <submittedName>
        <fullName evidence="1">CARF domain containing protein</fullName>
    </submittedName>
</protein>
<dbReference type="Gene3D" id="3.40.50.10770">
    <property type="entry name" value="Hypothetical protein VC1899 like domain (Restriction endonuclease-like)"/>
    <property type="match status" value="1"/>
</dbReference>
<dbReference type="InterPro" id="IPR011335">
    <property type="entry name" value="Restrct_endonuc-II-like"/>
</dbReference>
<proteinExistence type="predicted"/>
<organism evidence="1 2">
    <name type="scientific">Halapricum desulfuricans</name>
    <dbReference type="NCBI Taxonomy" id="2841257"/>
    <lineage>
        <taxon>Archaea</taxon>
        <taxon>Methanobacteriati</taxon>
        <taxon>Methanobacteriota</taxon>
        <taxon>Stenosarchaea group</taxon>
        <taxon>Halobacteria</taxon>
        <taxon>Halobacteriales</taxon>
        <taxon>Haloarculaceae</taxon>
        <taxon>Halapricum</taxon>
    </lineage>
</organism>
<reference evidence="1" key="1">
    <citation type="submission" date="2020-11" db="EMBL/GenBank/DDBJ databases">
        <title>Carbohydrate-dependent, anaerobic sulfur respiration: A novel catabolism in halophilic archaea.</title>
        <authorList>
            <person name="Sorokin D.Y."/>
            <person name="Messina E."/>
            <person name="Smedile F."/>
            <person name="La Cono V."/>
            <person name="Hallsworth J.E."/>
            <person name="Yakimov M.M."/>
        </authorList>
    </citation>
    <scope>NUCLEOTIDE SEQUENCE</scope>
    <source>
        <strain evidence="1">HSR-Bgl</strain>
        <plasmid evidence="1">pHSR-Bgl01</plasmid>
    </source>
</reference>
<gene>
    <name evidence="1" type="primary">csx1</name>
    <name evidence="1" type="ORF">HSBGL_4145</name>
</gene>
<keyword evidence="1" id="KW-0614">Plasmid</keyword>
<evidence type="ECO:0000313" key="1">
    <source>
        <dbReference type="EMBL" id="QSG13559.1"/>
    </source>
</evidence>
<dbReference type="Proteomes" id="UP000663305">
    <property type="component" value="Plasmid pHSR-Bgl01"/>
</dbReference>
<dbReference type="EMBL" id="CP064790">
    <property type="protein sequence ID" value="QSG13559.1"/>
    <property type="molecule type" value="Genomic_DNA"/>
</dbReference>